<feature type="domain" description="RWD" evidence="15">
    <location>
        <begin position="57"/>
        <end position="165"/>
    </location>
</feature>
<dbReference type="EC" id="2.7.11.1" evidence="1"/>
<evidence type="ECO:0000256" key="2">
    <source>
        <dbReference type="ARBA" id="ARBA00022527"/>
    </source>
</evidence>
<dbReference type="SUPFAM" id="SSF56112">
    <property type="entry name" value="Protein kinase-like (PK-like)"/>
    <property type="match status" value="2"/>
</dbReference>
<dbReference type="Pfam" id="PF05773">
    <property type="entry name" value="RWD"/>
    <property type="match status" value="1"/>
</dbReference>
<feature type="compositionally biased region" description="Basic and acidic residues" evidence="13">
    <location>
        <begin position="172"/>
        <end position="184"/>
    </location>
</feature>
<dbReference type="InterPro" id="IPR024435">
    <property type="entry name" value="HisRS-related_dom"/>
</dbReference>
<evidence type="ECO:0000259" key="14">
    <source>
        <dbReference type="PROSITE" id="PS50011"/>
    </source>
</evidence>
<dbReference type="Pfam" id="PF13393">
    <property type="entry name" value="tRNA-synt_His"/>
    <property type="match status" value="1"/>
</dbReference>
<keyword evidence="2" id="KW-0723">Serine/threonine-protein kinase</keyword>
<comment type="catalytic activity">
    <reaction evidence="9">
        <text>L-seryl-[protein] + ATP = O-phospho-L-seryl-[protein] + ADP + H(+)</text>
        <dbReference type="Rhea" id="RHEA:17989"/>
        <dbReference type="Rhea" id="RHEA-COMP:9863"/>
        <dbReference type="Rhea" id="RHEA-COMP:11604"/>
        <dbReference type="ChEBI" id="CHEBI:15378"/>
        <dbReference type="ChEBI" id="CHEBI:29999"/>
        <dbReference type="ChEBI" id="CHEBI:30616"/>
        <dbReference type="ChEBI" id="CHEBI:83421"/>
        <dbReference type="ChEBI" id="CHEBI:456216"/>
        <dbReference type="EC" id="2.7.11.1"/>
    </reaction>
</comment>
<dbReference type="FunFam" id="1.10.510.10:FF:000821">
    <property type="entry name" value="Serine/threonine-protein kinase gcn2"/>
    <property type="match status" value="1"/>
</dbReference>
<dbReference type="InterPro" id="IPR008271">
    <property type="entry name" value="Ser/Thr_kinase_AS"/>
</dbReference>
<feature type="binding site" evidence="11">
    <location>
        <begin position="610"/>
        <end position="618"/>
    </location>
    <ligand>
        <name>ATP</name>
        <dbReference type="ChEBI" id="CHEBI:30616"/>
    </ligand>
</feature>
<dbReference type="PROSITE" id="PS50011">
    <property type="entry name" value="PROTEIN_KINASE_DOM"/>
    <property type="match status" value="2"/>
</dbReference>
<dbReference type="InterPro" id="IPR000719">
    <property type="entry name" value="Prot_kinase_dom"/>
</dbReference>
<dbReference type="PROSITE" id="PS00107">
    <property type="entry name" value="PROTEIN_KINASE_ATP"/>
    <property type="match status" value="1"/>
</dbReference>
<evidence type="ECO:0000256" key="6">
    <source>
        <dbReference type="ARBA" id="ARBA00022840"/>
    </source>
</evidence>
<dbReference type="InterPro" id="IPR017441">
    <property type="entry name" value="Protein_kinase_ATP_BS"/>
</dbReference>
<dbReference type="InterPro" id="IPR050339">
    <property type="entry name" value="CC_SR_Kinase"/>
</dbReference>
<protein>
    <recommendedName>
        <fullName evidence="1">non-specific serine/threonine protein kinase</fullName>
        <ecNumber evidence="1">2.7.11.1</ecNumber>
    </recommendedName>
</protein>
<evidence type="ECO:0000256" key="10">
    <source>
        <dbReference type="PIRSR" id="PIRSR000660-1"/>
    </source>
</evidence>
<sequence>MAPPTQWQTPHRAPPPPGGRKSPATKKTPKTPKTPNSAPPPAPSASVSIDYAQEQRDEVEALQAIYAEEYEDVPIKGAWSKASDKAFRLRLRDSTDSEISLVLFVQLTATYPKTSPIISMEDPVGIRPKAQKAIRHLLQSKPKELIGQVMIHDIALAVLDVLAVEAEHKAERKAMPSLEEERAEQQAATSRLAQEQEEFELKKKEAEAAEEQRSLQELIEKEHNRQTDLRRKNKSQLAPLQRLNSNMTPNADFFNFDRPVAFQNGGETVVFRSVTGFTKLPTGPLTAPYTVRPVADESASPTYRISKGQDDELSVCPALLVLKQVTIRQPKDRHSQLKNRVERLEECLENLRNLPSHGNVLGVLDFVIRPVIDGWQVSVLAGLATKGSLEDMLSTFHAVPLDRARPWTVEILEAVDFYHKHGVVHRRIHPGNILLSQSSTGSPMNTVLADCEYQDYLYEIKNLSKPSQRLSARSSFWIPPEGSSIKSRKTDIWDLGVVFLQMLFGADIPDKHNGPASLRDTLPLTAPLDKLIGQFFHPTAQHRPNAFNLIPSEFLRNDVELLAGPISSEYQGPSSSASLPQLADRFSRRGSNPLAGVSRYEKEWVEVGRLGKGGYGEVVKARNKLDHCIYAIKKVRQNSESALTKVLSEVMLLSRLNHPYVVRYYTAWPEADFAAPISSSEEAILDDESSSELTGAGEGWTNYGQSTGGLDFINSDVKGEFGDDIVFGYSSQSSEASDDDDDEQEQGENQNEAYEEDDEDSDDFANDVETGESPKEMTRQRRHSSTKTMRPVKSTLYIQMEYCEKQTLRDLIKKGLPQSPEESWRLFRQILEGLVHIHSLGIIHRDLKPDNIFIDNSNNPRIGDFGLATTGQYQVADTGVAGSGAPGEMTRSIGTALYVAPELRTGASGTYNDKVDMYSLGIIFFEMCYPLNTLMERIKTIEALRQKEHNLPSELQVPEKALQSEIIESLVSHRPAERPTSAELLRSGKIPVKIEDETIRVALDGLSDPNSPYYHKMMSALFSQNPDRQAKEYTWDHAKSTTTTDSDANHLLLQGLVKERLSMIFRRHGAVETQRQLLLPRSAHNTHTKVVQLLDSSGTLVQLPFDLTLPYARAIARKYPAAEKTFTFGRVYREASVGGPPVSTKQADFDIVSKDTLDLALKEAEVIKVMDEVIEEFPAFASSPMCFWLNHSDLLELIMDFSRVDLPQRPAVKEVLSKLNVYGFDWQQARTELRSSGLGISSTSLDDMVQFDFRETPQKAFAKLRSIFSEKKEYLDRTRAIFSHLETIINYLDHFEVKRKTFIYPLSCYNEKFYAGGVLFQCVVDTKRRDILAAGGRYDHLIQELRFKVQPQDQGTSCHAVGMHISWDRLVTGMTRYQRSQGKSATFLKSKSKASANSNQDKEKEVTSAIGPWFPRRCDVLVAAFDPTVLRTTGVRTVAELWAHDISAELAFDARSHEMLMNHYRDSPHAWLVIIKHDHAASAASAKPDVKVKNLLTRTDTDVKSENLVQHLRAELRERDHRDKTAVLQAQRPLGGAAAAPMASERKQNVHVLIAQHRSKKSNKWHVVESAQTRAQALLGEYSEAPIVAVETRDEVLDGIRGLRLSDSEGWRRLVQSLPVADRDYVRQMQQLLEGFRAEWLDDGGTQTGVEGRSRMAFVHNFRTGHIVLFDLGL</sequence>
<proteinExistence type="inferred from homology"/>
<dbReference type="SMART" id="SM00591">
    <property type="entry name" value="RWD"/>
    <property type="match status" value="1"/>
</dbReference>
<feature type="compositionally biased region" description="Acidic residues" evidence="13">
    <location>
        <begin position="753"/>
        <end position="770"/>
    </location>
</feature>
<feature type="region of interest" description="Disordered" evidence="13">
    <location>
        <begin position="1384"/>
        <end position="1404"/>
    </location>
</feature>
<dbReference type="FunFam" id="3.30.930.10:FF:000074">
    <property type="entry name" value="Serine/threonine-protein kinase gcn2"/>
    <property type="match status" value="1"/>
</dbReference>
<dbReference type="InterPro" id="IPR045864">
    <property type="entry name" value="aa-tRNA-synth_II/BPL/LPL"/>
</dbReference>
<dbReference type="InterPro" id="IPR016135">
    <property type="entry name" value="UBQ-conjugating_enzyme/RWD"/>
</dbReference>
<dbReference type="InterPro" id="IPR006575">
    <property type="entry name" value="RWD_dom"/>
</dbReference>
<dbReference type="InterPro" id="IPR011009">
    <property type="entry name" value="Kinase-like_dom_sf"/>
</dbReference>
<feature type="region of interest" description="Disordered" evidence="13">
    <location>
        <begin position="172"/>
        <end position="194"/>
    </location>
</feature>
<feature type="active site" description="Proton acceptor" evidence="10">
    <location>
        <position position="846"/>
    </location>
</feature>
<dbReference type="CDD" id="cd23823">
    <property type="entry name" value="RWD_GCN2"/>
    <property type="match status" value="1"/>
</dbReference>
<reference evidence="16" key="1">
    <citation type="journal article" date="2020" name="Stud. Mycol.">
        <title>101 Dothideomycetes genomes: a test case for predicting lifestyles and emergence of pathogens.</title>
        <authorList>
            <person name="Haridas S."/>
            <person name="Albert R."/>
            <person name="Binder M."/>
            <person name="Bloem J."/>
            <person name="Labutti K."/>
            <person name="Salamov A."/>
            <person name="Andreopoulos B."/>
            <person name="Baker S."/>
            <person name="Barry K."/>
            <person name="Bills G."/>
            <person name="Bluhm B."/>
            <person name="Cannon C."/>
            <person name="Castanera R."/>
            <person name="Culley D."/>
            <person name="Daum C."/>
            <person name="Ezra D."/>
            <person name="Gonzalez J."/>
            <person name="Henrissat B."/>
            <person name="Kuo A."/>
            <person name="Liang C."/>
            <person name="Lipzen A."/>
            <person name="Lutzoni F."/>
            <person name="Magnuson J."/>
            <person name="Mondo S."/>
            <person name="Nolan M."/>
            <person name="Ohm R."/>
            <person name="Pangilinan J."/>
            <person name="Park H.-J."/>
            <person name="Ramirez L."/>
            <person name="Alfaro M."/>
            <person name="Sun H."/>
            <person name="Tritt A."/>
            <person name="Yoshinaga Y."/>
            <person name="Zwiers L.-H."/>
            <person name="Turgeon B."/>
            <person name="Goodwin S."/>
            <person name="Spatafora J."/>
            <person name="Crous P."/>
            <person name="Grigoriev I."/>
        </authorList>
    </citation>
    <scope>NUCLEOTIDE SEQUENCE</scope>
    <source>
        <strain evidence="16">CBS 262.69</strain>
    </source>
</reference>
<keyword evidence="5 16" id="KW-0418">Kinase</keyword>
<dbReference type="EMBL" id="ML996688">
    <property type="protein sequence ID" value="KAF2404579.1"/>
    <property type="molecule type" value="Genomic_DNA"/>
</dbReference>
<dbReference type="OrthoDB" id="341578at2759"/>
<dbReference type="PROSITE" id="PS50908">
    <property type="entry name" value="RWD"/>
    <property type="match status" value="1"/>
</dbReference>
<comment type="similarity">
    <text evidence="7">Belongs to the protein kinase superfamily. Ser/Thr protein kinase family. GCN2 subfamily.</text>
</comment>
<name>A0A6G1I939_9PEZI</name>
<dbReference type="GO" id="GO:0005524">
    <property type="term" value="F:ATP binding"/>
    <property type="evidence" value="ECO:0007669"/>
    <property type="project" value="UniProtKB-UniRule"/>
</dbReference>
<evidence type="ECO:0000313" key="17">
    <source>
        <dbReference type="Proteomes" id="UP000799640"/>
    </source>
</evidence>
<dbReference type="PIRSF" id="PIRSF000660">
    <property type="entry name" value="Ser/Thr_PK_GCN2"/>
    <property type="match status" value="1"/>
</dbReference>
<dbReference type="GO" id="GO:0005737">
    <property type="term" value="C:cytoplasm"/>
    <property type="evidence" value="ECO:0007669"/>
    <property type="project" value="TreeGrafter"/>
</dbReference>
<dbReference type="PANTHER" id="PTHR11042:SF136">
    <property type="entry name" value="EIF-2-ALPHA KINASE GCN2"/>
    <property type="match status" value="1"/>
</dbReference>
<dbReference type="InterPro" id="IPR036621">
    <property type="entry name" value="Anticodon-bd_dom_sf"/>
</dbReference>
<dbReference type="Gene3D" id="3.10.110.10">
    <property type="entry name" value="Ubiquitin Conjugating Enzyme"/>
    <property type="match status" value="1"/>
</dbReference>
<evidence type="ECO:0000313" key="16">
    <source>
        <dbReference type="EMBL" id="KAF2404579.1"/>
    </source>
</evidence>
<feature type="region of interest" description="Disordered" evidence="13">
    <location>
        <begin position="1"/>
        <end position="47"/>
    </location>
</feature>
<feature type="domain" description="Protein kinase" evidence="14">
    <location>
        <begin position="604"/>
        <end position="999"/>
    </location>
</feature>
<dbReference type="PROSITE" id="PS00108">
    <property type="entry name" value="PROTEIN_KINASE_ST"/>
    <property type="match status" value="1"/>
</dbReference>
<dbReference type="CDD" id="cd14012">
    <property type="entry name" value="PK_eIF2AK_GCN2_rpt1"/>
    <property type="match status" value="1"/>
</dbReference>
<keyword evidence="3" id="KW-0808">Transferase</keyword>
<evidence type="ECO:0000256" key="12">
    <source>
        <dbReference type="PROSITE-ProRule" id="PRU10141"/>
    </source>
</evidence>
<evidence type="ECO:0000256" key="3">
    <source>
        <dbReference type="ARBA" id="ARBA00022679"/>
    </source>
</evidence>
<dbReference type="Gene3D" id="3.30.930.10">
    <property type="entry name" value="Bira Bifunctional Protein, Domain 2"/>
    <property type="match status" value="1"/>
</dbReference>
<organism evidence="16 17">
    <name type="scientific">Trichodelitschia bisporula</name>
    <dbReference type="NCBI Taxonomy" id="703511"/>
    <lineage>
        <taxon>Eukaryota</taxon>
        <taxon>Fungi</taxon>
        <taxon>Dikarya</taxon>
        <taxon>Ascomycota</taxon>
        <taxon>Pezizomycotina</taxon>
        <taxon>Dothideomycetes</taxon>
        <taxon>Dothideomycetes incertae sedis</taxon>
        <taxon>Phaeotrichales</taxon>
        <taxon>Phaeotrichaceae</taxon>
        <taxon>Trichodelitschia</taxon>
    </lineage>
</organism>
<keyword evidence="17" id="KW-1185">Reference proteome</keyword>
<dbReference type="InterPro" id="IPR016255">
    <property type="entry name" value="Gcn2"/>
</dbReference>
<dbReference type="InterPro" id="IPR041715">
    <property type="entry name" value="HisRS-like_core"/>
</dbReference>
<dbReference type="Proteomes" id="UP000799640">
    <property type="component" value="Unassembled WGS sequence"/>
</dbReference>
<feature type="region of interest" description="Disordered" evidence="13">
    <location>
        <begin position="730"/>
        <end position="790"/>
    </location>
</feature>
<evidence type="ECO:0000256" key="8">
    <source>
        <dbReference type="ARBA" id="ARBA00047899"/>
    </source>
</evidence>
<gene>
    <name evidence="16" type="ORF">EJ06DRAFT_526665</name>
</gene>
<evidence type="ECO:0000256" key="7">
    <source>
        <dbReference type="ARBA" id="ARBA00037982"/>
    </source>
</evidence>
<dbReference type="GO" id="GO:0009893">
    <property type="term" value="P:positive regulation of metabolic process"/>
    <property type="evidence" value="ECO:0007669"/>
    <property type="project" value="UniProtKB-ARBA"/>
</dbReference>
<feature type="domain" description="Protein kinase" evidence="14">
    <location>
        <begin position="256"/>
        <end position="555"/>
    </location>
</feature>
<dbReference type="Gene3D" id="1.10.510.10">
    <property type="entry name" value="Transferase(Phosphotransferase) domain 1"/>
    <property type="match status" value="2"/>
</dbReference>
<evidence type="ECO:0000256" key="11">
    <source>
        <dbReference type="PIRSR" id="PIRSR000660-2"/>
    </source>
</evidence>
<feature type="compositionally biased region" description="Acidic residues" evidence="13">
    <location>
        <begin position="736"/>
        <end position="746"/>
    </location>
</feature>
<dbReference type="Pfam" id="PF12745">
    <property type="entry name" value="HGTP_anticodon2"/>
    <property type="match status" value="1"/>
</dbReference>
<evidence type="ECO:0000256" key="9">
    <source>
        <dbReference type="ARBA" id="ARBA00048679"/>
    </source>
</evidence>
<evidence type="ECO:0000259" key="15">
    <source>
        <dbReference type="PROSITE" id="PS50908"/>
    </source>
</evidence>
<keyword evidence="6 11" id="KW-0067">ATP-binding</keyword>
<dbReference type="Gene3D" id="3.40.50.800">
    <property type="entry name" value="Anticodon-binding domain"/>
    <property type="match status" value="1"/>
</dbReference>
<dbReference type="GO" id="GO:0005634">
    <property type="term" value="C:nucleus"/>
    <property type="evidence" value="ECO:0007669"/>
    <property type="project" value="TreeGrafter"/>
</dbReference>
<accession>A0A6G1I939</accession>
<dbReference type="Pfam" id="PF00069">
    <property type="entry name" value="Pkinase"/>
    <property type="match status" value="3"/>
</dbReference>
<dbReference type="GO" id="GO:0000077">
    <property type="term" value="P:DNA damage checkpoint signaling"/>
    <property type="evidence" value="ECO:0007669"/>
    <property type="project" value="InterPro"/>
</dbReference>
<dbReference type="SUPFAM" id="SSF55681">
    <property type="entry name" value="Class II aaRS and biotin synthetases"/>
    <property type="match status" value="1"/>
</dbReference>
<feature type="binding site" evidence="12">
    <location>
        <position position="634"/>
    </location>
    <ligand>
        <name>ATP</name>
        <dbReference type="ChEBI" id="CHEBI:30616"/>
    </ligand>
</feature>
<dbReference type="GO" id="GO:0004694">
    <property type="term" value="F:eukaryotic translation initiation factor 2alpha kinase activity"/>
    <property type="evidence" value="ECO:0007669"/>
    <property type="project" value="InterPro"/>
</dbReference>
<dbReference type="FunFam" id="3.10.110.10:FF:000050">
    <property type="entry name" value="eIF-2-alpha kinase GCN2"/>
    <property type="match status" value="1"/>
</dbReference>
<dbReference type="PANTHER" id="PTHR11042">
    <property type="entry name" value="EUKARYOTIC TRANSLATION INITIATION FACTOR 2-ALPHA KINASE EIF2-ALPHA KINASE -RELATED"/>
    <property type="match status" value="1"/>
</dbReference>
<evidence type="ECO:0000256" key="1">
    <source>
        <dbReference type="ARBA" id="ARBA00012513"/>
    </source>
</evidence>
<evidence type="ECO:0000256" key="5">
    <source>
        <dbReference type="ARBA" id="ARBA00022777"/>
    </source>
</evidence>
<keyword evidence="4 11" id="KW-0547">Nucleotide-binding</keyword>
<evidence type="ECO:0000256" key="4">
    <source>
        <dbReference type="ARBA" id="ARBA00022741"/>
    </source>
</evidence>
<comment type="catalytic activity">
    <reaction evidence="8">
        <text>L-threonyl-[protein] + ATP = O-phospho-L-threonyl-[protein] + ADP + H(+)</text>
        <dbReference type="Rhea" id="RHEA:46608"/>
        <dbReference type="Rhea" id="RHEA-COMP:11060"/>
        <dbReference type="Rhea" id="RHEA-COMP:11605"/>
        <dbReference type="ChEBI" id="CHEBI:15378"/>
        <dbReference type="ChEBI" id="CHEBI:30013"/>
        <dbReference type="ChEBI" id="CHEBI:30616"/>
        <dbReference type="ChEBI" id="CHEBI:61977"/>
        <dbReference type="ChEBI" id="CHEBI:456216"/>
        <dbReference type="EC" id="2.7.11.1"/>
    </reaction>
</comment>
<evidence type="ECO:0000256" key="13">
    <source>
        <dbReference type="SAM" id="MobiDB-lite"/>
    </source>
</evidence>
<feature type="binding site" evidence="11">
    <location>
        <position position="633"/>
    </location>
    <ligand>
        <name>ATP</name>
        <dbReference type="ChEBI" id="CHEBI:30616"/>
    </ligand>
</feature>
<dbReference type="Gene3D" id="3.30.200.20">
    <property type="entry name" value="Phosphorylase Kinase, domain 1"/>
    <property type="match status" value="1"/>
</dbReference>
<dbReference type="CDD" id="cd14046">
    <property type="entry name" value="STKc_EIF2AK4_GCN2_rpt2"/>
    <property type="match status" value="1"/>
</dbReference>
<dbReference type="SUPFAM" id="SSF54495">
    <property type="entry name" value="UBC-like"/>
    <property type="match status" value="1"/>
</dbReference>
<dbReference type="SMART" id="SM00220">
    <property type="entry name" value="S_TKc"/>
    <property type="match status" value="1"/>
</dbReference>